<dbReference type="CDD" id="cd06225">
    <property type="entry name" value="HAMP"/>
    <property type="match status" value="1"/>
</dbReference>
<dbReference type="FunFam" id="3.30.565.10:FF:000006">
    <property type="entry name" value="Sensor histidine kinase WalK"/>
    <property type="match status" value="1"/>
</dbReference>
<comment type="catalytic activity">
    <reaction evidence="1">
        <text>ATP + protein L-histidine = ADP + protein N-phospho-L-histidine.</text>
        <dbReference type="EC" id="2.7.13.3"/>
    </reaction>
</comment>
<keyword evidence="9" id="KW-0067">ATP-binding</keyword>
<dbReference type="SMART" id="SM00304">
    <property type="entry name" value="HAMP"/>
    <property type="match status" value="1"/>
</dbReference>
<gene>
    <name evidence="15" type="ORF">SAMN05192533_101212</name>
</gene>
<evidence type="ECO:0000256" key="7">
    <source>
        <dbReference type="ARBA" id="ARBA00022741"/>
    </source>
</evidence>
<protein>
    <recommendedName>
        <fullName evidence="3">histidine kinase</fullName>
        <ecNumber evidence="3">2.7.13.3</ecNumber>
    </recommendedName>
</protein>
<evidence type="ECO:0000256" key="1">
    <source>
        <dbReference type="ARBA" id="ARBA00000085"/>
    </source>
</evidence>
<keyword evidence="10" id="KW-0902">Two-component regulatory system</keyword>
<keyword evidence="12" id="KW-1133">Transmembrane helix</keyword>
<feature type="transmembrane region" description="Helical" evidence="12">
    <location>
        <begin position="154"/>
        <end position="179"/>
    </location>
</feature>
<evidence type="ECO:0000256" key="4">
    <source>
        <dbReference type="ARBA" id="ARBA00022475"/>
    </source>
</evidence>
<keyword evidence="5" id="KW-0597">Phosphoprotein</keyword>
<feature type="domain" description="HAMP" evidence="14">
    <location>
        <begin position="182"/>
        <end position="234"/>
    </location>
</feature>
<dbReference type="Pfam" id="PF02518">
    <property type="entry name" value="HATPase_c"/>
    <property type="match status" value="1"/>
</dbReference>
<evidence type="ECO:0000256" key="11">
    <source>
        <dbReference type="ARBA" id="ARBA00023136"/>
    </source>
</evidence>
<dbReference type="GO" id="GO:0005524">
    <property type="term" value="F:ATP binding"/>
    <property type="evidence" value="ECO:0007669"/>
    <property type="project" value="UniProtKB-KW"/>
</dbReference>
<dbReference type="PROSITE" id="PS50109">
    <property type="entry name" value="HIS_KIN"/>
    <property type="match status" value="1"/>
</dbReference>
<dbReference type="RefSeq" id="WP_090740323.1">
    <property type="nucleotide sequence ID" value="NZ_FOBW01000001.1"/>
</dbReference>
<keyword evidence="4" id="KW-1003">Cell membrane</keyword>
<dbReference type="STRING" id="930146.SAMN05192533_101212"/>
<dbReference type="GO" id="GO:0004721">
    <property type="term" value="F:phosphoprotein phosphatase activity"/>
    <property type="evidence" value="ECO:0007669"/>
    <property type="project" value="TreeGrafter"/>
</dbReference>
<dbReference type="AlphaFoldDB" id="A0A1H7W0I5"/>
<dbReference type="FunFam" id="1.10.287.130:FF:000001">
    <property type="entry name" value="Two-component sensor histidine kinase"/>
    <property type="match status" value="1"/>
</dbReference>
<keyword evidence="8 15" id="KW-0418">Kinase</keyword>
<reference evidence="16" key="1">
    <citation type="submission" date="2016-10" db="EMBL/GenBank/DDBJ databases">
        <authorList>
            <person name="Varghese N."/>
            <person name="Submissions S."/>
        </authorList>
    </citation>
    <scope>NUCLEOTIDE SEQUENCE [LARGE SCALE GENOMIC DNA]</scope>
    <source>
        <strain evidence="16">B48,IBRC-M 10115,DSM 25386,CECT 8001</strain>
    </source>
</reference>
<evidence type="ECO:0000256" key="5">
    <source>
        <dbReference type="ARBA" id="ARBA00022553"/>
    </source>
</evidence>
<dbReference type="OrthoDB" id="9813151at2"/>
<dbReference type="SMART" id="SM00388">
    <property type="entry name" value="HisKA"/>
    <property type="match status" value="1"/>
</dbReference>
<evidence type="ECO:0000259" key="14">
    <source>
        <dbReference type="PROSITE" id="PS50885"/>
    </source>
</evidence>
<dbReference type="PROSITE" id="PS50885">
    <property type="entry name" value="HAMP"/>
    <property type="match status" value="1"/>
</dbReference>
<dbReference type="SUPFAM" id="SSF47384">
    <property type="entry name" value="Homodimeric domain of signal transducing histidine kinase"/>
    <property type="match status" value="1"/>
</dbReference>
<dbReference type="SUPFAM" id="SSF55874">
    <property type="entry name" value="ATPase domain of HSP90 chaperone/DNA topoisomerase II/histidine kinase"/>
    <property type="match status" value="1"/>
</dbReference>
<accession>A0A1H7W0I5</accession>
<dbReference type="Gene3D" id="6.10.340.10">
    <property type="match status" value="1"/>
</dbReference>
<dbReference type="InterPro" id="IPR003660">
    <property type="entry name" value="HAMP_dom"/>
</dbReference>
<keyword evidence="7" id="KW-0547">Nucleotide-binding</keyword>
<evidence type="ECO:0000256" key="10">
    <source>
        <dbReference type="ARBA" id="ARBA00023012"/>
    </source>
</evidence>
<name>A0A1H7W0I5_9BACI</name>
<dbReference type="Pfam" id="PF00512">
    <property type="entry name" value="HisKA"/>
    <property type="match status" value="1"/>
</dbReference>
<dbReference type="CDD" id="cd00075">
    <property type="entry name" value="HATPase"/>
    <property type="match status" value="1"/>
</dbReference>
<evidence type="ECO:0000256" key="3">
    <source>
        <dbReference type="ARBA" id="ARBA00012438"/>
    </source>
</evidence>
<dbReference type="PRINTS" id="PR00344">
    <property type="entry name" value="BCTRLSENSOR"/>
</dbReference>
<keyword evidence="16" id="KW-1185">Reference proteome</keyword>
<dbReference type="InterPro" id="IPR004358">
    <property type="entry name" value="Sig_transdc_His_kin-like_C"/>
</dbReference>
<dbReference type="CDD" id="cd00082">
    <property type="entry name" value="HisKA"/>
    <property type="match status" value="1"/>
</dbReference>
<evidence type="ECO:0000256" key="12">
    <source>
        <dbReference type="SAM" id="Phobius"/>
    </source>
</evidence>
<evidence type="ECO:0000256" key="9">
    <source>
        <dbReference type="ARBA" id="ARBA00022840"/>
    </source>
</evidence>
<evidence type="ECO:0000256" key="6">
    <source>
        <dbReference type="ARBA" id="ARBA00022679"/>
    </source>
</evidence>
<dbReference type="PANTHER" id="PTHR45453">
    <property type="entry name" value="PHOSPHATE REGULON SENSOR PROTEIN PHOR"/>
    <property type="match status" value="1"/>
</dbReference>
<dbReference type="InterPro" id="IPR050351">
    <property type="entry name" value="BphY/WalK/GraS-like"/>
</dbReference>
<evidence type="ECO:0000313" key="15">
    <source>
        <dbReference type="EMBL" id="SEM14993.1"/>
    </source>
</evidence>
<comment type="subcellular location">
    <subcellularLocation>
        <location evidence="2">Cell membrane</location>
        <topology evidence="2">Multi-pass membrane protein</topology>
    </subcellularLocation>
</comment>
<proteinExistence type="predicted"/>
<dbReference type="Proteomes" id="UP000198553">
    <property type="component" value="Unassembled WGS sequence"/>
</dbReference>
<dbReference type="InterPro" id="IPR036097">
    <property type="entry name" value="HisK_dim/P_sf"/>
</dbReference>
<dbReference type="GO" id="GO:0016036">
    <property type="term" value="P:cellular response to phosphate starvation"/>
    <property type="evidence" value="ECO:0007669"/>
    <property type="project" value="TreeGrafter"/>
</dbReference>
<evidence type="ECO:0000313" key="16">
    <source>
        <dbReference type="Proteomes" id="UP000198553"/>
    </source>
</evidence>
<sequence>MKRKLKINSISVKLGILFSGIFIALFFILGSILYGAFTHLFIDYIKQDLVVRANNHANVLGQHFHHETISHVVKMETDVTTNVLIADSEQKVLDSSIEPDKDMNDHMLPVGQKHSGGLLEEDWREHDYLISVSPIGNHEGYVYMYYPTSILREIVFVMNIVLIVTGLGVVLLALGLIGFMSRMLTQPLITMKEATNKMALGKYKQRIPVSGDDEVAQLGESIQSLGEQLQDFEDSRNEFLATVSHELRTPLTYIKGYSDILNKGIVKKQEEQVEYLKIINKEANRITFLVNDLFDMSKFEVGKFELNKELASINPIIKKVVSNLKPEADEKGLILTASLSEVTYISIDSQRMEQAIYNLVENAIKYTNEGKVTVKTYQKNELIVIEVEDTGIGIPTNHLSSIWERFYRVDKSRTRKTGGSGLGLYVVKNIIQSHNGDIRVESTEDKGSTFTIHLN</sequence>
<dbReference type="EMBL" id="FOBW01000001">
    <property type="protein sequence ID" value="SEM14993.1"/>
    <property type="molecule type" value="Genomic_DNA"/>
</dbReference>
<dbReference type="InterPro" id="IPR036890">
    <property type="entry name" value="HATPase_C_sf"/>
</dbReference>
<dbReference type="GO" id="GO:0000155">
    <property type="term" value="F:phosphorelay sensor kinase activity"/>
    <property type="evidence" value="ECO:0007669"/>
    <property type="project" value="InterPro"/>
</dbReference>
<feature type="domain" description="Histidine kinase" evidence="13">
    <location>
        <begin position="242"/>
        <end position="455"/>
    </location>
</feature>
<keyword evidence="11 12" id="KW-0472">Membrane</keyword>
<dbReference type="PANTHER" id="PTHR45453:SF1">
    <property type="entry name" value="PHOSPHATE REGULON SENSOR PROTEIN PHOR"/>
    <property type="match status" value="1"/>
</dbReference>
<dbReference type="Gene3D" id="1.10.287.130">
    <property type="match status" value="1"/>
</dbReference>
<feature type="transmembrane region" description="Helical" evidence="12">
    <location>
        <begin position="12"/>
        <end position="37"/>
    </location>
</feature>
<dbReference type="GO" id="GO:0005886">
    <property type="term" value="C:plasma membrane"/>
    <property type="evidence" value="ECO:0007669"/>
    <property type="project" value="UniProtKB-SubCell"/>
</dbReference>
<dbReference type="InterPro" id="IPR003661">
    <property type="entry name" value="HisK_dim/P_dom"/>
</dbReference>
<dbReference type="EC" id="2.7.13.3" evidence="3"/>
<dbReference type="Pfam" id="PF00672">
    <property type="entry name" value="HAMP"/>
    <property type="match status" value="1"/>
</dbReference>
<evidence type="ECO:0000259" key="13">
    <source>
        <dbReference type="PROSITE" id="PS50109"/>
    </source>
</evidence>
<dbReference type="Gene3D" id="3.30.565.10">
    <property type="entry name" value="Histidine kinase-like ATPase, C-terminal domain"/>
    <property type="match status" value="1"/>
</dbReference>
<dbReference type="SMART" id="SM00387">
    <property type="entry name" value="HATPase_c"/>
    <property type="match status" value="1"/>
</dbReference>
<keyword evidence="6" id="KW-0808">Transferase</keyword>
<dbReference type="InterPro" id="IPR003594">
    <property type="entry name" value="HATPase_dom"/>
</dbReference>
<evidence type="ECO:0000256" key="2">
    <source>
        <dbReference type="ARBA" id="ARBA00004651"/>
    </source>
</evidence>
<organism evidence="15 16">
    <name type="scientific">Mesobacillus persicus</name>
    <dbReference type="NCBI Taxonomy" id="930146"/>
    <lineage>
        <taxon>Bacteria</taxon>
        <taxon>Bacillati</taxon>
        <taxon>Bacillota</taxon>
        <taxon>Bacilli</taxon>
        <taxon>Bacillales</taxon>
        <taxon>Bacillaceae</taxon>
        <taxon>Mesobacillus</taxon>
    </lineage>
</organism>
<dbReference type="SUPFAM" id="SSF158472">
    <property type="entry name" value="HAMP domain-like"/>
    <property type="match status" value="1"/>
</dbReference>
<dbReference type="InterPro" id="IPR005467">
    <property type="entry name" value="His_kinase_dom"/>
</dbReference>
<keyword evidence="12" id="KW-0812">Transmembrane</keyword>
<evidence type="ECO:0000256" key="8">
    <source>
        <dbReference type="ARBA" id="ARBA00022777"/>
    </source>
</evidence>